<evidence type="ECO:0000313" key="2">
    <source>
        <dbReference type="EMBL" id="KQB42737.1"/>
    </source>
</evidence>
<gene>
    <name evidence="2" type="ORF">RC62_3744</name>
</gene>
<dbReference type="RefSeq" id="WP_055092823.1">
    <property type="nucleotide sequence ID" value="NZ_JRLF01000006.1"/>
</dbReference>
<dbReference type="AlphaFoldDB" id="A0A0Q1BP77"/>
<proteinExistence type="predicted"/>
<dbReference type="PROSITE" id="PS51257">
    <property type="entry name" value="PROKAR_LIPOPROTEIN"/>
    <property type="match status" value="1"/>
</dbReference>
<evidence type="ECO:0000256" key="1">
    <source>
        <dbReference type="SAM" id="SignalP"/>
    </source>
</evidence>
<accession>A0A0Q1BP77</accession>
<feature type="signal peptide" evidence="1">
    <location>
        <begin position="1"/>
        <end position="18"/>
    </location>
</feature>
<dbReference type="STRING" id="362413.RC62_3744"/>
<evidence type="ECO:0000313" key="3">
    <source>
        <dbReference type="Proteomes" id="UP000050443"/>
    </source>
</evidence>
<keyword evidence="1" id="KW-0732">Signal</keyword>
<evidence type="ECO:0008006" key="4">
    <source>
        <dbReference type="Google" id="ProtNLM"/>
    </source>
</evidence>
<dbReference type="Proteomes" id="UP000050443">
    <property type="component" value="Unassembled WGS sequence"/>
</dbReference>
<organism evidence="2 3">
    <name type="scientific">Flavobacterium aquidurense</name>
    <dbReference type="NCBI Taxonomy" id="362413"/>
    <lineage>
        <taxon>Bacteria</taxon>
        <taxon>Pseudomonadati</taxon>
        <taxon>Bacteroidota</taxon>
        <taxon>Flavobacteriia</taxon>
        <taxon>Flavobacteriales</taxon>
        <taxon>Flavobacteriaceae</taxon>
        <taxon>Flavobacterium</taxon>
    </lineage>
</organism>
<protein>
    <recommendedName>
        <fullName evidence="4">Lipoprotein</fullName>
    </recommendedName>
</protein>
<sequence length="157" mass="17760">MKTILYFTAILSLFFLFACSDKTSDKGLNNEASLPDALLNKVSGLHVINSSINNKKHTTSLLYGNQIAIERIRANKTDLKKGEKLVRITWQQQSDPNWIGAIISGKLIAFEILEWLPKNQNSNYQKFEGNRMSLKNDTLGNDHSIKIILKQKMAILP</sequence>
<reference evidence="2 3" key="1">
    <citation type="submission" date="2014-09" db="EMBL/GenBank/DDBJ databases">
        <title>Genome sequence of Flavobacterium aquidurense RC62.</title>
        <authorList>
            <person name="Kim J.F."/>
            <person name="Kwak M.-J."/>
        </authorList>
    </citation>
    <scope>NUCLEOTIDE SEQUENCE [LARGE SCALE GENOMIC DNA]</scope>
    <source>
        <strain evidence="2 3">RC62</strain>
    </source>
</reference>
<feature type="chain" id="PRO_5006188869" description="Lipoprotein" evidence="1">
    <location>
        <begin position="19"/>
        <end position="157"/>
    </location>
</feature>
<dbReference type="OrthoDB" id="674757at2"/>
<comment type="caution">
    <text evidence="2">The sequence shown here is derived from an EMBL/GenBank/DDBJ whole genome shotgun (WGS) entry which is preliminary data.</text>
</comment>
<dbReference type="PATRIC" id="fig|362413.3.peg.3669"/>
<name>A0A0Q1BP77_9FLAO</name>
<dbReference type="EMBL" id="JRLF01000006">
    <property type="protein sequence ID" value="KQB42737.1"/>
    <property type="molecule type" value="Genomic_DNA"/>
</dbReference>